<proteinExistence type="inferred from homology"/>
<dbReference type="GO" id="GO:0009691">
    <property type="term" value="P:cytokinin biosynthetic process"/>
    <property type="evidence" value="ECO:0007669"/>
    <property type="project" value="UniProtKB-UniRule"/>
</dbReference>
<protein>
    <recommendedName>
        <fullName evidence="3">Cytokinin riboside 5'-monophosphate phosphoribohydrolase</fullName>
        <ecNumber evidence="3">3.2.2.n1</ecNumber>
    </recommendedName>
</protein>
<dbReference type="OrthoDB" id="9801098at2"/>
<dbReference type="STRING" id="488533.SAMN04487960_104238"/>
<dbReference type="SUPFAM" id="SSF102405">
    <property type="entry name" value="MCP/YpsA-like"/>
    <property type="match status" value="1"/>
</dbReference>
<sequence>MKVAVFCGSSFGHDARYRDIAEALGRHLASEGIDLVFGGGNVGLMGVVADAVLAAGGKVYGVIPESLRERELAHAGLTQLEVVADMHQRKARMSELADAFVALPGGPGTMDELFEAWTWGQLGYHRKPCAVLNAHGYYDQLLAFVRHMAGEGFLKPQYADMLIVEQQPEALIRAIRGYQPPASKWADPAR</sequence>
<accession>A0A1H2WPN6</accession>
<evidence type="ECO:0000313" key="4">
    <source>
        <dbReference type="EMBL" id="SDW82620.1"/>
    </source>
</evidence>
<dbReference type="RefSeq" id="WP_091812480.1">
    <property type="nucleotide sequence ID" value="NZ_FNNE01000004.1"/>
</dbReference>
<comment type="catalytic activity">
    <reaction evidence="1">
        <text>AMP + H2O = D-ribose 5-phosphate + adenine</text>
        <dbReference type="Rhea" id="RHEA:20129"/>
        <dbReference type="ChEBI" id="CHEBI:15377"/>
        <dbReference type="ChEBI" id="CHEBI:16708"/>
        <dbReference type="ChEBI" id="CHEBI:78346"/>
        <dbReference type="ChEBI" id="CHEBI:456215"/>
        <dbReference type="EC" id="3.2.2.4"/>
    </reaction>
</comment>
<dbReference type="Proteomes" id="UP000199675">
    <property type="component" value="Unassembled WGS sequence"/>
</dbReference>
<dbReference type="EC" id="3.2.2.n1" evidence="3"/>
<dbReference type="InterPro" id="IPR031100">
    <property type="entry name" value="LOG_fam"/>
</dbReference>
<comment type="similarity">
    <text evidence="2 3">Belongs to the LOG family.</text>
</comment>
<keyword evidence="3" id="KW-0203">Cytokinin biosynthesis</keyword>
<evidence type="ECO:0000256" key="1">
    <source>
        <dbReference type="ARBA" id="ARBA00000274"/>
    </source>
</evidence>
<dbReference type="EMBL" id="FNNE01000004">
    <property type="protein sequence ID" value="SDW82620.1"/>
    <property type="molecule type" value="Genomic_DNA"/>
</dbReference>
<dbReference type="GO" id="GO:0008714">
    <property type="term" value="F:AMP nucleosidase activity"/>
    <property type="evidence" value="ECO:0007669"/>
    <property type="project" value="UniProtKB-EC"/>
</dbReference>
<dbReference type="NCBIfam" id="TIGR00730">
    <property type="entry name" value="Rossman fold protein, TIGR00730 family"/>
    <property type="match status" value="1"/>
</dbReference>
<keyword evidence="5" id="KW-1185">Reference proteome</keyword>
<keyword evidence="3" id="KW-0378">Hydrolase</keyword>
<dbReference type="InterPro" id="IPR005269">
    <property type="entry name" value="LOG"/>
</dbReference>
<dbReference type="GO" id="GO:0005829">
    <property type="term" value="C:cytosol"/>
    <property type="evidence" value="ECO:0007669"/>
    <property type="project" value="TreeGrafter"/>
</dbReference>
<reference evidence="4 5" key="1">
    <citation type="submission" date="2016-10" db="EMBL/GenBank/DDBJ databases">
        <authorList>
            <person name="de Groot N.N."/>
        </authorList>
    </citation>
    <scope>NUCLEOTIDE SEQUENCE [LARGE SCALE GENOMIC DNA]</scope>
    <source>
        <strain evidence="4 5">CGMCC 1.7059</strain>
    </source>
</reference>
<organism evidence="4 5">
    <name type="scientific">Marinobacter mobilis</name>
    <dbReference type="NCBI Taxonomy" id="488533"/>
    <lineage>
        <taxon>Bacteria</taxon>
        <taxon>Pseudomonadati</taxon>
        <taxon>Pseudomonadota</taxon>
        <taxon>Gammaproteobacteria</taxon>
        <taxon>Pseudomonadales</taxon>
        <taxon>Marinobacteraceae</taxon>
        <taxon>Marinobacter</taxon>
    </lineage>
</organism>
<dbReference type="Gene3D" id="3.40.50.450">
    <property type="match status" value="1"/>
</dbReference>
<dbReference type="PANTHER" id="PTHR31223">
    <property type="entry name" value="LOG FAMILY PROTEIN YJL055W"/>
    <property type="match status" value="1"/>
</dbReference>
<dbReference type="Pfam" id="PF03641">
    <property type="entry name" value="Lysine_decarbox"/>
    <property type="match status" value="1"/>
</dbReference>
<dbReference type="AlphaFoldDB" id="A0A1H2WPN6"/>
<name>A0A1H2WPN6_9GAMM</name>
<dbReference type="PANTHER" id="PTHR31223:SF70">
    <property type="entry name" value="LOG FAMILY PROTEIN YJL055W"/>
    <property type="match status" value="1"/>
</dbReference>
<evidence type="ECO:0000313" key="5">
    <source>
        <dbReference type="Proteomes" id="UP000199675"/>
    </source>
</evidence>
<evidence type="ECO:0000256" key="3">
    <source>
        <dbReference type="RuleBase" id="RU363015"/>
    </source>
</evidence>
<evidence type="ECO:0000256" key="2">
    <source>
        <dbReference type="ARBA" id="ARBA00006763"/>
    </source>
</evidence>
<gene>
    <name evidence="4" type="ORF">SAMN04487960_104238</name>
</gene>